<dbReference type="SUPFAM" id="SSF49299">
    <property type="entry name" value="PKD domain"/>
    <property type="match status" value="1"/>
</dbReference>
<proteinExistence type="predicted"/>
<dbReference type="InterPro" id="IPR035986">
    <property type="entry name" value="PKD_dom_sf"/>
</dbReference>
<dbReference type="Gene3D" id="2.60.40.10">
    <property type="entry name" value="Immunoglobulins"/>
    <property type="match status" value="2"/>
</dbReference>
<keyword evidence="3" id="KW-1185">Reference proteome</keyword>
<gene>
    <name evidence="2" type="ORF">SAMN06265376_1011375</name>
</gene>
<dbReference type="SMART" id="SM00089">
    <property type="entry name" value="PKD"/>
    <property type="match status" value="3"/>
</dbReference>
<dbReference type="InterPro" id="IPR000601">
    <property type="entry name" value="PKD_dom"/>
</dbReference>
<dbReference type="InterPro" id="IPR013783">
    <property type="entry name" value="Ig-like_fold"/>
</dbReference>
<dbReference type="CDD" id="cd00146">
    <property type="entry name" value="PKD"/>
    <property type="match status" value="1"/>
</dbReference>
<feature type="domain" description="PKD" evidence="1">
    <location>
        <begin position="1315"/>
        <end position="1337"/>
    </location>
</feature>
<sequence>MNTKLTTITTQYSKFSDNQVLTKGQLNQFLEYFEDQDHLSRISLSGVGIVCGFDITYNGSKKEIYITKGYGVTTDGDLLALVEPKKPIEGQVISPGFQLVQNAFKTYTHFRSFDDSNALYAPFIKEETQIELLEIFPEEDIDTTNTTYTNLNTLSNAELNDKVVLLYLENYPKKGDLCTALDCDNQGIEQIARLRVLLVSTDDAKSIAGQDPIYNEHDWYEYYLALPEIAVRRDILTDENTKEFIRLKQNYYKLIKDNDTLADLSIGLDAILQKFGNNTISSDISALFDISPSAVPIDFQYRYDVLKDLVDTYTEIKNLLLHLNVHCCPSIGSFPKHLLLGRLVETQTHYKSLRHRFYKSPIIGHEDTNLKKVKSLLNRVQLIIKNYLETEKGEEIKITPSRLRGLLSHKTIPFYYNVTNAFLNNWSYEKYQNFTQTSNLSYHTANLSTSPVVRKPLLHAIDNYNFLRIEGIQGKSYRDALDQVLILKKEYGLNFDVKVLSVNPTIEDIDLGEYRCEFEDLNVLLKAWTTEQECILASMANFFSGFTTDKVGDNIRKIDYTQIKQVPNANIEINPDITADVLPKGKVSVDFNIDKQPILSRKDQLLFGKQTRKPYQKNVIDESIIAEEKTIGRYMKEAFEENKKGSANDIKNAAKSKIDALLSTDEWNAKPNVRDFIYNDVIDLLSVTYILSERIPQSISEIDTGNIDTYELTLDEVCQLVKRFKVTYQTLDLEDTLKDILGLLINQLSFVCCSGEKLAILLDEIEQRKEEILTQLQLSEFVKKHPGLRHYGGVPEGGTFVMAYLTGNAEDNVAYEPVRLELEFLEQPKVDEVIINSPFPDIIIDKNSDDRIINKRLKTPFDTNGGIIKLWDDRISTRFIFLEEITKVTPVPRNEIVMIGDSIEETVYNLAEFFNNIWRVAGLSKKCKAIPKENRLYIELLDQNIRKEENFIQFLNPAIINTNERIFFDENEIITRNLTTRNTVIADFALPYMCCSDCAPVNFIIPKEPVSLSLPTSFICLDDSTTPIPFTVSPPDGEVKAVVEGDISGGVIQNDDGTYAFDANQIHSSLIGTAIRFTVNDEETTAVITVYENPQPVVIVLEDDFVYNDDRTRVEAFFEVSGTGINTTSVFAWNFGDNTPISSVRPGSDGIVSHIYTLPIAPDNTVSPTLTVTNELCANDADINDITFLDPITSLILDDSNPCVDPESDQEEEISFNVQPQNAVVTVNGEIEGIRIDGNSILINPQEFTAYDTAITFSVNDEAQTTPELVVTNKNNFADFTCTPENPTVAEGTPSVSISFVVTGLTDEQKEDLGFNWDFGDGGVSSEIDFTHEYNTANLEPGTHPFTVVLSIEGGPCSFVQITKEIQITITDVDHTLQLDRNEVCLDPEVGFIDVGFQVIPLAPMTVEGDIPGIEVLTDTINIQHNLFDAYGQDIRFVIDGEVIESEVLVVRERPTNAAINWSPNTISVERGTTTVEVNFSIDGLTPQQETEVTAAWDFGDENTSIDLNPLHNFTIPANPTGPVSFDISLMLNTSSCDPVEVTTRTVTIEITEPDIEFNLNDNAVCFEEGGNEVVTQYNLSPDTTIDVQGNSTGISINRSTRTIRLTSAFNRFNETIRFIINGEVNTSETLIVRRELVNFGIDWSPKNIQLVDGQTEITITFTAVNYDATLYPGTNVGWEFEGGEKGNGQGAEVTFQLPTDNPQELIDFSTNGILIISGGLCDNFISDNTEITVTFNNEEPKNCNERVANSISDDYDTIKNDPSSENPNHIVNVTKALYERVMNDINLYINGDRNDKLNEAFSQHITFTSNGLLQEEAGSEIFIFASKYLRVQIRLLIHILHCQDDLNDQDIANLDPVMDVVKTALGSLSNTEFDIGDPDPKKLEGTLREFLMQCLNSDTLPNYTRVRIQDFIDLIAPIS</sequence>
<name>A0A238WRR3_9FLAO</name>
<evidence type="ECO:0000313" key="3">
    <source>
        <dbReference type="Proteomes" id="UP000198379"/>
    </source>
</evidence>
<dbReference type="EMBL" id="FZNY01000001">
    <property type="protein sequence ID" value="SNR48944.1"/>
    <property type="molecule type" value="Genomic_DNA"/>
</dbReference>
<protein>
    <recommendedName>
        <fullName evidence="1">PKD domain-containing protein</fullName>
    </recommendedName>
</protein>
<evidence type="ECO:0000313" key="2">
    <source>
        <dbReference type="EMBL" id="SNR48944.1"/>
    </source>
</evidence>
<accession>A0A238WRR3</accession>
<dbReference type="PROSITE" id="PS50093">
    <property type="entry name" value="PKD"/>
    <property type="match status" value="1"/>
</dbReference>
<dbReference type="InterPro" id="IPR022409">
    <property type="entry name" value="PKD/Chitinase_dom"/>
</dbReference>
<dbReference type="Proteomes" id="UP000198379">
    <property type="component" value="Unassembled WGS sequence"/>
</dbReference>
<dbReference type="OrthoDB" id="596204at2"/>
<organism evidence="2 3">
    <name type="scientific">Dokdonia pacifica</name>
    <dbReference type="NCBI Taxonomy" id="1627892"/>
    <lineage>
        <taxon>Bacteria</taxon>
        <taxon>Pseudomonadati</taxon>
        <taxon>Bacteroidota</taxon>
        <taxon>Flavobacteriia</taxon>
        <taxon>Flavobacteriales</taxon>
        <taxon>Flavobacteriaceae</taxon>
        <taxon>Dokdonia</taxon>
    </lineage>
</organism>
<evidence type="ECO:0000259" key="1">
    <source>
        <dbReference type="PROSITE" id="PS50093"/>
    </source>
</evidence>
<dbReference type="RefSeq" id="WP_089370632.1">
    <property type="nucleotide sequence ID" value="NZ_BMEP01000003.1"/>
</dbReference>
<reference evidence="2 3" key="1">
    <citation type="submission" date="2017-06" db="EMBL/GenBank/DDBJ databases">
        <authorList>
            <person name="Kim H.J."/>
            <person name="Triplett B.A."/>
        </authorList>
    </citation>
    <scope>NUCLEOTIDE SEQUENCE [LARGE SCALE GENOMIC DNA]</scope>
    <source>
        <strain evidence="2 3">DSM 25597</strain>
    </source>
</reference>